<dbReference type="OrthoDB" id="5372233at2"/>
<keyword evidence="4" id="KW-1185">Reference proteome</keyword>
<organism evidence="3 4">
    <name type="scientific">Sapientia aquatica</name>
    <dbReference type="NCBI Taxonomy" id="1549640"/>
    <lineage>
        <taxon>Bacteria</taxon>
        <taxon>Pseudomonadati</taxon>
        <taxon>Pseudomonadota</taxon>
        <taxon>Betaproteobacteria</taxon>
        <taxon>Burkholderiales</taxon>
        <taxon>Oxalobacteraceae</taxon>
        <taxon>Sapientia</taxon>
    </lineage>
</organism>
<dbReference type="Proteomes" id="UP000294829">
    <property type="component" value="Unassembled WGS sequence"/>
</dbReference>
<dbReference type="PROSITE" id="PS51257">
    <property type="entry name" value="PROKAR_LIPOPROTEIN"/>
    <property type="match status" value="1"/>
</dbReference>
<proteinExistence type="predicted"/>
<name>A0A4R5VMQ9_9BURK</name>
<accession>A0A4R5VMQ9</accession>
<feature type="chain" id="PRO_5020435640" evidence="2">
    <location>
        <begin position="19"/>
        <end position="439"/>
    </location>
</feature>
<dbReference type="AlphaFoldDB" id="A0A4R5VMQ9"/>
<dbReference type="RefSeq" id="WP_133331443.1">
    <property type="nucleotide sequence ID" value="NZ_SMYL01000025.1"/>
</dbReference>
<dbReference type="InterPro" id="IPR035940">
    <property type="entry name" value="CAP_sf"/>
</dbReference>
<gene>
    <name evidence="3" type="ORF">E2I14_18840</name>
</gene>
<evidence type="ECO:0000313" key="3">
    <source>
        <dbReference type="EMBL" id="TDK59285.1"/>
    </source>
</evidence>
<dbReference type="EMBL" id="SMYL01000025">
    <property type="protein sequence ID" value="TDK59285.1"/>
    <property type="molecule type" value="Genomic_DNA"/>
</dbReference>
<feature type="signal peptide" evidence="2">
    <location>
        <begin position="1"/>
        <end position="18"/>
    </location>
</feature>
<feature type="compositionally biased region" description="Low complexity" evidence="1">
    <location>
        <begin position="37"/>
        <end position="58"/>
    </location>
</feature>
<evidence type="ECO:0000313" key="4">
    <source>
        <dbReference type="Proteomes" id="UP000294829"/>
    </source>
</evidence>
<keyword evidence="2" id="KW-0732">Signal</keyword>
<evidence type="ECO:0000256" key="2">
    <source>
        <dbReference type="SAM" id="SignalP"/>
    </source>
</evidence>
<sequence>MFKSKTLSVVLITTLILAACGGGNGNAPTANSGSPASGGSTNGQPGNNTTTGTPPNQTVSTPVYATDSDFKQAFFSDLNSVRSQWGISLLAQNVDLDNAAMAHAHYLGVNLTAAEEAEVDPTTNLLYAHSENPALSGFTGATPQQRAGATGYMGSVGEVGNVDPAGSSPLPSTVTLGHTYFGALMNTVYHRDILMNDCLRDIGIGYASPSELVVELGVVGSPTPLPANLTYTYPIDGATNIFPLFNPLGELPNPLPASSGLVGAPISFAVGTTHKLVVTTFTLVDNLKNTVPVQLIDAANDQRQNSDGPNIAVIVPLAKLNLGTKYTAMFTGTADGTMVNKTFTFTTLPAVINGPAQSTYTITSGAGITIPFLAPSGVNSISIDSYSGGQISNLQYAPNGTGITITSVTVSSPATLTFALSDAIYPDVPTKTVTIIINP</sequence>
<feature type="region of interest" description="Disordered" evidence="1">
    <location>
        <begin position="29"/>
        <end position="62"/>
    </location>
</feature>
<comment type="caution">
    <text evidence="3">The sequence shown here is derived from an EMBL/GenBank/DDBJ whole genome shotgun (WGS) entry which is preliminary data.</text>
</comment>
<evidence type="ECO:0000256" key="1">
    <source>
        <dbReference type="SAM" id="MobiDB-lite"/>
    </source>
</evidence>
<dbReference type="Gene3D" id="3.40.33.10">
    <property type="entry name" value="CAP"/>
    <property type="match status" value="1"/>
</dbReference>
<protein>
    <submittedName>
        <fullName evidence="3">CAP domain-containing protein</fullName>
    </submittedName>
</protein>
<reference evidence="3 4" key="1">
    <citation type="submission" date="2019-03" db="EMBL/GenBank/DDBJ databases">
        <title>Sapientia aquatica gen. nov., sp. nov., isolated from a crater lake.</title>
        <authorList>
            <person name="Felfoldi T."/>
            <person name="Szabo A."/>
            <person name="Toth E."/>
            <person name="Schumann P."/>
            <person name="Keki Z."/>
            <person name="Marialigeti K."/>
            <person name="Mathe I."/>
        </authorList>
    </citation>
    <scope>NUCLEOTIDE SEQUENCE [LARGE SCALE GENOMIC DNA]</scope>
    <source>
        <strain evidence="3 4">SA-152</strain>
    </source>
</reference>